<reference evidence="2 3" key="1">
    <citation type="journal article" date="2014" name="Int. J. Syst. Evol. Microbiol.">
        <title>Complete genome sequence of Corynebacterium casei LMG S-19264T (=DSM 44701T), isolated from a smear-ripened cheese.</title>
        <authorList>
            <consortium name="US DOE Joint Genome Institute (JGI-PGF)"/>
            <person name="Walter F."/>
            <person name="Albersmeier A."/>
            <person name="Kalinowski J."/>
            <person name="Ruckert C."/>
        </authorList>
    </citation>
    <scope>NUCLEOTIDE SEQUENCE [LARGE SCALE GENOMIC DNA]</scope>
    <source>
        <strain evidence="2 3">NBRC 110095</strain>
    </source>
</reference>
<proteinExistence type="predicted"/>
<accession>A0AA37WKI3</accession>
<dbReference type="EMBL" id="BSPD01000021">
    <property type="protein sequence ID" value="GLS25023.1"/>
    <property type="molecule type" value="Genomic_DNA"/>
</dbReference>
<feature type="signal peptide" evidence="1">
    <location>
        <begin position="1"/>
        <end position="26"/>
    </location>
</feature>
<dbReference type="AlphaFoldDB" id="A0AA37WKI3"/>
<feature type="chain" id="PRO_5041259590" description="Phosphate ABC transporter substrate-binding protein" evidence="1">
    <location>
        <begin position="27"/>
        <end position="143"/>
    </location>
</feature>
<organism evidence="2 3">
    <name type="scientific">Marinibactrum halimedae</name>
    <dbReference type="NCBI Taxonomy" id="1444977"/>
    <lineage>
        <taxon>Bacteria</taxon>
        <taxon>Pseudomonadati</taxon>
        <taxon>Pseudomonadota</taxon>
        <taxon>Gammaproteobacteria</taxon>
        <taxon>Cellvibrionales</taxon>
        <taxon>Cellvibrionaceae</taxon>
        <taxon>Marinibactrum</taxon>
    </lineage>
</organism>
<gene>
    <name evidence="2" type="ORF">GCM10007877_07370</name>
</gene>
<evidence type="ECO:0000313" key="2">
    <source>
        <dbReference type="EMBL" id="GLS25023.1"/>
    </source>
</evidence>
<dbReference type="SUPFAM" id="SSF53850">
    <property type="entry name" value="Periplasmic binding protein-like II"/>
    <property type="match status" value="1"/>
</dbReference>
<dbReference type="Proteomes" id="UP001156870">
    <property type="component" value="Unassembled WGS sequence"/>
</dbReference>
<keyword evidence="3" id="KW-1185">Reference proteome</keyword>
<protein>
    <recommendedName>
        <fullName evidence="4">Phosphate ABC transporter substrate-binding protein</fullName>
    </recommendedName>
</protein>
<comment type="caution">
    <text evidence="2">The sequence shown here is derived from an EMBL/GenBank/DDBJ whole genome shotgun (WGS) entry which is preliminary data.</text>
</comment>
<evidence type="ECO:0000256" key="1">
    <source>
        <dbReference type="SAM" id="SignalP"/>
    </source>
</evidence>
<evidence type="ECO:0000313" key="3">
    <source>
        <dbReference type="Proteomes" id="UP001156870"/>
    </source>
</evidence>
<name>A0AA37WKI3_9GAMM</name>
<dbReference type="Gene3D" id="3.40.190.10">
    <property type="entry name" value="Periplasmic binding protein-like II"/>
    <property type="match status" value="1"/>
</dbReference>
<keyword evidence="1" id="KW-0732">Signal</keyword>
<sequence>MKTVLKSTLKAALGMTVLCASSAALAAGAVIVHPSNNMDVDQQALESIFLGKVTALENGTVLLPVVPPEGDETRVDFETDLLNKSRQQMKAHWAQLLFTSSGTPPVQLKDRAQVIKMVSENPSLIGYVDVADIDGSVRVLHRF</sequence>
<evidence type="ECO:0008006" key="4">
    <source>
        <dbReference type="Google" id="ProtNLM"/>
    </source>
</evidence>
<dbReference type="RefSeq" id="WP_232592663.1">
    <property type="nucleotide sequence ID" value="NZ_BSPD01000021.1"/>
</dbReference>